<accession>A0ABR3NZA7</accession>
<gene>
    <name evidence="2" type="ORF">QQF64_000939</name>
</gene>
<dbReference type="Proteomes" id="UP001558613">
    <property type="component" value="Unassembled WGS sequence"/>
</dbReference>
<dbReference type="EMBL" id="JAYMGO010000001">
    <property type="protein sequence ID" value="KAL1282136.1"/>
    <property type="molecule type" value="Genomic_DNA"/>
</dbReference>
<evidence type="ECO:0000256" key="1">
    <source>
        <dbReference type="SAM" id="MobiDB-lite"/>
    </source>
</evidence>
<reference evidence="2 3" key="1">
    <citation type="submission" date="2023-09" db="EMBL/GenBank/DDBJ databases">
        <authorList>
            <person name="Wang M."/>
        </authorList>
    </citation>
    <scope>NUCLEOTIDE SEQUENCE [LARGE SCALE GENOMIC DNA]</scope>
    <source>
        <strain evidence="2">GT-2023</strain>
        <tissue evidence="2">Liver</tissue>
    </source>
</reference>
<organism evidence="2 3">
    <name type="scientific">Cirrhinus molitorella</name>
    <name type="common">mud carp</name>
    <dbReference type="NCBI Taxonomy" id="172907"/>
    <lineage>
        <taxon>Eukaryota</taxon>
        <taxon>Metazoa</taxon>
        <taxon>Chordata</taxon>
        <taxon>Craniata</taxon>
        <taxon>Vertebrata</taxon>
        <taxon>Euteleostomi</taxon>
        <taxon>Actinopterygii</taxon>
        <taxon>Neopterygii</taxon>
        <taxon>Teleostei</taxon>
        <taxon>Ostariophysi</taxon>
        <taxon>Cypriniformes</taxon>
        <taxon>Cyprinidae</taxon>
        <taxon>Labeoninae</taxon>
        <taxon>Labeonini</taxon>
        <taxon>Cirrhinus</taxon>
    </lineage>
</organism>
<evidence type="ECO:0000313" key="2">
    <source>
        <dbReference type="EMBL" id="KAL1282136.1"/>
    </source>
</evidence>
<comment type="caution">
    <text evidence="2">The sequence shown here is derived from an EMBL/GenBank/DDBJ whole genome shotgun (WGS) entry which is preliminary data.</text>
</comment>
<protein>
    <submittedName>
        <fullName evidence="2">Uncharacterized protein</fullName>
    </submittedName>
</protein>
<feature type="compositionally biased region" description="Polar residues" evidence="1">
    <location>
        <begin position="86"/>
        <end position="103"/>
    </location>
</feature>
<evidence type="ECO:0000313" key="3">
    <source>
        <dbReference type="Proteomes" id="UP001558613"/>
    </source>
</evidence>
<name>A0ABR3NZA7_9TELE</name>
<feature type="compositionally biased region" description="Polar residues" evidence="1">
    <location>
        <begin position="66"/>
        <end position="76"/>
    </location>
</feature>
<proteinExistence type="predicted"/>
<keyword evidence="3" id="KW-1185">Reference proteome</keyword>
<feature type="region of interest" description="Disordered" evidence="1">
    <location>
        <begin position="54"/>
        <end position="103"/>
    </location>
</feature>
<sequence length="149" mass="16514">MRRGAGVSEGSEQPTLKKNLERTWRPSNLETIGARQRDPQFRIASQGGLGALLRGQGESAAPLQTPPSRLSRTQGQSEGGRKVSGGQCSVFQQSRQQTNHSKSLSPFPLRAERFSLWLLLQPLNGVFLLYRTFQRAETTLKWAPLNVAL</sequence>
<feature type="region of interest" description="Disordered" evidence="1">
    <location>
        <begin position="1"/>
        <end position="40"/>
    </location>
</feature>